<sequence length="240" mass="26224">MSGLEPLLWECIRLLSAYMPPSGMILDAGANDGSSTAMLAREFRRHTVVGVEPTRVNVKRALELTAGLQNAVILRGVLSESSGALSYPLGREFRAGVLSQVTGSDLQPTFGRRRNNITAHSVDSLLLERGQALAFAHFDAEGHELSILRGMQRTLSQTRPLFTAEAFPSDKPSERRAFRQLKLFIHSFNYTMHEVRETCGNKGCRNFLCVPAELARVGGVLFTGGDGLARSWSSAVSCVD</sequence>
<protein>
    <recommendedName>
        <fullName evidence="1">Methyltransferase FkbM domain-containing protein</fullName>
    </recommendedName>
</protein>
<evidence type="ECO:0000313" key="2">
    <source>
        <dbReference type="EnsemblProtists" id="EOD30490"/>
    </source>
</evidence>
<organism evidence="2 3">
    <name type="scientific">Emiliania huxleyi (strain CCMP1516)</name>
    <dbReference type="NCBI Taxonomy" id="280463"/>
    <lineage>
        <taxon>Eukaryota</taxon>
        <taxon>Haptista</taxon>
        <taxon>Haptophyta</taxon>
        <taxon>Prymnesiophyceae</taxon>
        <taxon>Isochrysidales</taxon>
        <taxon>Noelaerhabdaceae</taxon>
        <taxon>Emiliania</taxon>
    </lineage>
</organism>
<dbReference type="Gene3D" id="3.40.50.150">
    <property type="entry name" value="Vaccinia Virus protein VP39"/>
    <property type="match status" value="1"/>
</dbReference>
<dbReference type="InterPro" id="IPR029063">
    <property type="entry name" value="SAM-dependent_MTases_sf"/>
</dbReference>
<evidence type="ECO:0000259" key="1">
    <source>
        <dbReference type="Pfam" id="PF05050"/>
    </source>
</evidence>
<dbReference type="NCBIfam" id="TIGR01444">
    <property type="entry name" value="fkbM_fam"/>
    <property type="match status" value="1"/>
</dbReference>
<feature type="domain" description="Methyltransferase FkbM" evidence="1">
    <location>
        <begin position="27"/>
        <end position="190"/>
    </location>
</feature>
<keyword evidence="3" id="KW-1185">Reference proteome</keyword>
<dbReference type="Proteomes" id="UP000013827">
    <property type="component" value="Unassembled WGS sequence"/>
</dbReference>
<dbReference type="SUPFAM" id="SSF53335">
    <property type="entry name" value="S-adenosyl-L-methionine-dependent methyltransferases"/>
    <property type="match status" value="1"/>
</dbReference>
<evidence type="ECO:0000313" key="3">
    <source>
        <dbReference type="Proteomes" id="UP000013827"/>
    </source>
</evidence>
<accession>A0A0D3K405</accession>
<reference evidence="2" key="2">
    <citation type="submission" date="2024-10" db="UniProtKB">
        <authorList>
            <consortium name="EnsemblProtists"/>
        </authorList>
    </citation>
    <scope>IDENTIFICATION</scope>
</reference>
<dbReference type="InterPro" id="IPR006342">
    <property type="entry name" value="FkbM_mtfrase"/>
</dbReference>
<dbReference type="Pfam" id="PF05050">
    <property type="entry name" value="Methyltransf_21"/>
    <property type="match status" value="1"/>
</dbReference>
<dbReference type="KEGG" id="ehx:EMIHUDRAFT_232841"/>
<dbReference type="HOGENOM" id="CLU_1206717_0_0_1"/>
<dbReference type="RefSeq" id="XP_005782919.1">
    <property type="nucleotide sequence ID" value="XM_005782862.1"/>
</dbReference>
<dbReference type="GeneID" id="17275763"/>
<dbReference type="AlphaFoldDB" id="A0A0D3K405"/>
<dbReference type="PaxDb" id="2903-EOD30490"/>
<proteinExistence type="predicted"/>
<reference evidence="3" key="1">
    <citation type="journal article" date="2013" name="Nature">
        <title>Pan genome of the phytoplankton Emiliania underpins its global distribution.</title>
        <authorList>
            <person name="Read B.A."/>
            <person name="Kegel J."/>
            <person name="Klute M.J."/>
            <person name="Kuo A."/>
            <person name="Lefebvre S.C."/>
            <person name="Maumus F."/>
            <person name="Mayer C."/>
            <person name="Miller J."/>
            <person name="Monier A."/>
            <person name="Salamov A."/>
            <person name="Young J."/>
            <person name="Aguilar M."/>
            <person name="Claverie J.M."/>
            <person name="Frickenhaus S."/>
            <person name="Gonzalez K."/>
            <person name="Herman E.K."/>
            <person name="Lin Y.C."/>
            <person name="Napier J."/>
            <person name="Ogata H."/>
            <person name="Sarno A.F."/>
            <person name="Shmutz J."/>
            <person name="Schroeder D."/>
            <person name="de Vargas C."/>
            <person name="Verret F."/>
            <person name="von Dassow P."/>
            <person name="Valentin K."/>
            <person name="Van de Peer Y."/>
            <person name="Wheeler G."/>
            <person name="Dacks J.B."/>
            <person name="Delwiche C.F."/>
            <person name="Dyhrman S.T."/>
            <person name="Glockner G."/>
            <person name="John U."/>
            <person name="Richards T."/>
            <person name="Worden A.Z."/>
            <person name="Zhang X."/>
            <person name="Grigoriev I.V."/>
            <person name="Allen A.E."/>
            <person name="Bidle K."/>
            <person name="Borodovsky M."/>
            <person name="Bowler C."/>
            <person name="Brownlee C."/>
            <person name="Cock J.M."/>
            <person name="Elias M."/>
            <person name="Gladyshev V.N."/>
            <person name="Groth M."/>
            <person name="Guda C."/>
            <person name="Hadaegh A."/>
            <person name="Iglesias-Rodriguez M.D."/>
            <person name="Jenkins J."/>
            <person name="Jones B.M."/>
            <person name="Lawson T."/>
            <person name="Leese F."/>
            <person name="Lindquist E."/>
            <person name="Lobanov A."/>
            <person name="Lomsadze A."/>
            <person name="Malik S.B."/>
            <person name="Marsh M.E."/>
            <person name="Mackinder L."/>
            <person name="Mock T."/>
            <person name="Mueller-Roeber B."/>
            <person name="Pagarete A."/>
            <person name="Parker M."/>
            <person name="Probert I."/>
            <person name="Quesneville H."/>
            <person name="Raines C."/>
            <person name="Rensing S.A."/>
            <person name="Riano-Pachon D.M."/>
            <person name="Richier S."/>
            <person name="Rokitta S."/>
            <person name="Shiraiwa Y."/>
            <person name="Soanes D.M."/>
            <person name="van der Giezen M."/>
            <person name="Wahlund T.M."/>
            <person name="Williams B."/>
            <person name="Wilson W."/>
            <person name="Wolfe G."/>
            <person name="Wurch L.L."/>
        </authorList>
    </citation>
    <scope>NUCLEOTIDE SEQUENCE</scope>
</reference>
<name>A0A0D3K405_EMIH1</name>
<dbReference type="EnsemblProtists" id="EOD30490">
    <property type="protein sequence ID" value="EOD30490"/>
    <property type="gene ID" value="EMIHUDRAFT_232841"/>
</dbReference>